<feature type="non-terminal residue" evidence="1">
    <location>
        <position position="1"/>
    </location>
</feature>
<evidence type="ECO:0000313" key="2">
    <source>
        <dbReference type="Proteomes" id="UP000824469"/>
    </source>
</evidence>
<organism evidence="1 2">
    <name type="scientific">Taxus chinensis</name>
    <name type="common">Chinese yew</name>
    <name type="synonym">Taxus wallichiana var. chinensis</name>
    <dbReference type="NCBI Taxonomy" id="29808"/>
    <lineage>
        <taxon>Eukaryota</taxon>
        <taxon>Viridiplantae</taxon>
        <taxon>Streptophyta</taxon>
        <taxon>Embryophyta</taxon>
        <taxon>Tracheophyta</taxon>
        <taxon>Spermatophyta</taxon>
        <taxon>Pinopsida</taxon>
        <taxon>Pinidae</taxon>
        <taxon>Conifers II</taxon>
        <taxon>Cupressales</taxon>
        <taxon>Taxaceae</taxon>
        <taxon>Taxus</taxon>
    </lineage>
</organism>
<accession>A0AA38F946</accession>
<dbReference type="AlphaFoldDB" id="A0AA38F946"/>
<sequence length="57" mass="6478">VEGRGRINQRVRLMGDLNQIWEDPNIGVEALLVGTVEREDMLKRIVGSKETKKTSLK</sequence>
<dbReference type="EMBL" id="JAHRHJ020000955">
    <property type="protein sequence ID" value="KAH9293591.1"/>
    <property type="molecule type" value="Genomic_DNA"/>
</dbReference>
<comment type="caution">
    <text evidence="1">The sequence shown here is derived from an EMBL/GenBank/DDBJ whole genome shotgun (WGS) entry which is preliminary data.</text>
</comment>
<feature type="non-terminal residue" evidence="1">
    <location>
        <position position="57"/>
    </location>
</feature>
<reference evidence="1 2" key="1">
    <citation type="journal article" date="2021" name="Nat. Plants">
        <title>The Taxus genome provides insights into paclitaxel biosynthesis.</title>
        <authorList>
            <person name="Xiong X."/>
            <person name="Gou J."/>
            <person name="Liao Q."/>
            <person name="Li Y."/>
            <person name="Zhou Q."/>
            <person name="Bi G."/>
            <person name="Li C."/>
            <person name="Du R."/>
            <person name="Wang X."/>
            <person name="Sun T."/>
            <person name="Guo L."/>
            <person name="Liang H."/>
            <person name="Lu P."/>
            <person name="Wu Y."/>
            <person name="Zhang Z."/>
            <person name="Ro D.K."/>
            <person name="Shang Y."/>
            <person name="Huang S."/>
            <person name="Yan J."/>
        </authorList>
    </citation>
    <scope>NUCLEOTIDE SEQUENCE [LARGE SCALE GENOMIC DNA]</scope>
    <source>
        <strain evidence="1">Ta-2019</strain>
    </source>
</reference>
<protein>
    <submittedName>
        <fullName evidence="1">Uncharacterized protein</fullName>
    </submittedName>
</protein>
<keyword evidence="2" id="KW-1185">Reference proteome</keyword>
<proteinExistence type="predicted"/>
<gene>
    <name evidence="1" type="ORF">KI387_041205</name>
</gene>
<evidence type="ECO:0000313" key="1">
    <source>
        <dbReference type="EMBL" id="KAH9293591.1"/>
    </source>
</evidence>
<name>A0AA38F946_TAXCH</name>
<dbReference type="Proteomes" id="UP000824469">
    <property type="component" value="Unassembled WGS sequence"/>
</dbReference>